<dbReference type="PANTHER" id="PTHR43751">
    <property type="entry name" value="SULFATASE"/>
    <property type="match status" value="1"/>
</dbReference>
<dbReference type="Pfam" id="PF00884">
    <property type="entry name" value="Sulfatase"/>
    <property type="match status" value="1"/>
</dbReference>
<comment type="caution">
    <text evidence="3">The sequence shown here is derived from an EMBL/GenBank/DDBJ whole genome shotgun (WGS) entry which is preliminary data.</text>
</comment>
<name>A0AAW4PPT5_9EURY</name>
<proteinExistence type="predicted"/>
<keyword evidence="3" id="KW-0378">Hydrolase</keyword>
<evidence type="ECO:0000256" key="1">
    <source>
        <dbReference type="PIRSR" id="PIRSR600917-52"/>
    </source>
</evidence>
<dbReference type="EMBL" id="RKLR01000003">
    <property type="protein sequence ID" value="MBX0323117.1"/>
    <property type="molecule type" value="Genomic_DNA"/>
</dbReference>
<feature type="domain" description="Sulfatase N-terminal" evidence="2">
    <location>
        <begin position="5"/>
        <end position="351"/>
    </location>
</feature>
<reference evidence="3 4" key="1">
    <citation type="submission" date="2021-06" db="EMBL/GenBank/DDBJ databases">
        <title>Halomicroarcula sp. a new haloarchaeum isolated from saline soil.</title>
        <authorList>
            <person name="Duran-Viseras A."/>
            <person name="Sanchez-Porro C."/>
            <person name="Ventosa A."/>
        </authorList>
    </citation>
    <scope>NUCLEOTIDE SEQUENCE [LARGE SCALE GENOMIC DNA]</scope>
    <source>
        <strain evidence="3 4">F13</strain>
    </source>
</reference>
<accession>A0AAW4PPT5</accession>
<evidence type="ECO:0000259" key="2">
    <source>
        <dbReference type="Pfam" id="PF00884"/>
    </source>
</evidence>
<organism evidence="3 4">
    <name type="scientific">Haloarcula rubra</name>
    <dbReference type="NCBI Taxonomy" id="2487747"/>
    <lineage>
        <taxon>Archaea</taxon>
        <taxon>Methanobacteriati</taxon>
        <taxon>Methanobacteriota</taxon>
        <taxon>Stenosarchaea group</taxon>
        <taxon>Halobacteria</taxon>
        <taxon>Halobacteriales</taxon>
        <taxon>Haloarculaceae</taxon>
        <taxon>Haloarcula</taxon>
    </lineage>
</organism>
<dbReference type="SUPFAM" id="SSF53649">
    <property type="entry name" value="Alkaline phosphatase-like"/>
    <property type="match status" value="1"/>
</dbReference>
<feature type="modified residue" description="3-oxoalanine (Ser)" evidence="1">
    <location>
        <position position="52"/>
    </location>
</feature>
<dbReference type="PANTHER" id="PTHR43751:SF3">
    <property type="entry name" value="SULFATASE N-TERMINAL DOMAIN-CONTAINING PROTEIN"/>
    <property type="match status" value="1"/>
</dbReference>
<comment type="PTM">
    <text evidence="1">The conversion to 3-oxoalanine (also known as C-formylglycine, FGly), of a serine or cysteine residue in prokaryotes and of a cysteine residue in eukaryotes, is critical for catalytic activity.</text>
</comment>
<evidence type="ECO:0000313" key="4">
    <source>
        <dbReference type="Proteomes" id="UP001430377"/>
    </source>
</evidence>
<dbReference type="Gene3D" id="3.40.720.10">
    <property type="entry name" value="Alkaline Phosphatase, subunit A"/>
    <property type="match status" value="1"/>
</dbReference>
<dbReference type="InterPro" id="IPR052701">
    <property type="entry name" value="GAG_Ulvan_Degrading_Sulfatases"/>
</dbReference>
<dbReference type="InterPro" id="IPR000917">
    <property type="entry name" value="Sulfatase_N"/>
</dbReference>
<dbReference type="AlphaFoldDB" id="A0AAW4PPT5"/>
<keyword evidence="4" id="KW-1185">Reference proteome</keyword>
<dbReference type="GO" id="GO:0016787">
    <property type="term" value="F:hydrolase activity"/>
    <property type="evidence" value="ECO:0007669"/>
    <property type="project" value="UniProtKB-KW"/>
</dbReference>
<dbReference type="RefSeq" id="WP_220618098.1">
    <property type="nucleotide sequence ID" value="NZ_RKLR01000003.1"/>
</dbReference>
<dbReference type="InterPro" id="IPR017850">
    <property type="entry name" value="Alkaline_phosphatase_core_sf"/>
</dbReference>
<protein>
    <submittedName>
        <fullName evidence="3">Sulfatase-like hydrolase/transferase</fullName>
    </submittedName>
</protein>
<evidence type="ECO:0000313" key="3">
    <source>
        <dbReference type="EMBL" id="MBX0323117.1"/>
    </source>
</evidence>
<sequence>MTDVNVLLIVLDSVRAQNVSLYDYHRETTPFLEAYSDRATVYTQARAPGIHSVASHASLWTGAHVEQHQVKRHEDELKPETTIWETLNKRDYRTSIFTTNPVVAHSSNLADVFDDRFTDEFVDNKSKLFPVAHSPADVVKHEGIAGNLRRCFQDDSTVKAILNSAHHFYKKERGEATDTVTSSDLVDEFLSWSDDLTDPWAACINLMDAHFPYEPSPEHDLWGGEKLQALHSEFQKPPANEFIQGRHWWQLEAFEHLYDGTIRQLDGFVEQIITGLKRNDVHDDTIIIVTSDHGEGFGEISRLTGRTRLVDHSWGIDEVLTHVPLLVKYPDQTDPAIVDRLASLTEFPSTVEAVLDGTAGTDSFVPEGPVVSSTDRLLEADDGIFDGSSEAREDYYGPWRAVYEQTDEGVKKYAQRGTDSITEVIDGTRVSEHIESGGEKMVELTFADLTPLDLKRSTQGEVTSEVEDRLSELGYLR</sequence>
<dbReference type="Proteomes" id="UP001430377">
    <property type="component" value="Unassembled WGS sequence"/>
</dbReference>
<gene>
    <name evidence="3" type="ORF">EGH21_08765</name>
</gene>